<feature type="active site" description="Proton acceptor" evidence="3">
    <location>
        <position position="198"/>
    </location>
</feature>
<dbReference type="GO" id="GO:0005524">
    <property type="term" value="F:ATP binding"/>
    <property type="evidence" value="ECO:0007669"/>
    <property type="project" value="UniProtKB-KW"/>
</dbReference>
<dbReference type="AlphaFoldDB" id="A0AAW0EU38"/>
<dbReference type="GO" id="GO:0017110">
    <property type="term" value="F:nucleoside diphosphate phosphatase activity"/>
    <property type="evidence" value="ECO:0007669"/>
    <property type="project" value="TreeGrafter"/>
</dbReference>
<keyword evidence="5" id="KW-0472">Membrane</keyword>
<evidence type="ECO:0000256" key="3">
    <source>
        <dbReference type="PIRSR" id="PIRSR600407-1"/>
    </source>
</evidence>
<feature type="transmembrane region" description="Helical" evidence="5">
    <location>
        <begin position="42"/>
        <end position="62"/>
    </location>
</feature>
<comment type="caution">
    <text evidence="6">The sequence shown here is derived from an EMBL/GenBank/DDBJ whole genome shotgun (WGS) entry which is preliminary data.</text>
</comment>
<keyword evidence="5" id="KW-0812">Transmembrane</keyword>
<keyword evidence="5" id="KW-1133">Transmembrane helix</keyword>
<evidence type="ECO:0000313" key="7">
    <source>
        <dbReference type="Proteomes" id="UP001430356"/>
    </source>
</evidence>
<keyword evidence="7" id="KW-1185">Reference proteome</keyword>
<keyword evidence="4" id="KW-0547">Nucleotide-binding</keyword>
<comment type="similarity">
    <text evidence="1">Belongs to the GDA1/CD39 NTPase family.</text>
</comment>
<dbReference type="GO" id="GO:0009134">
    <property type="term" value="P:nucleoside diphosphate catabolic process"/>
    <property type="evidence" value="ECO:0007669"/>
    <property type="project" value="TreeGrafter"/>
</dbReference>
<proteinExistence type="inferred from homology"/>
<protein>
    <submittedName>
        <fullName evidence="6">ATP diphosphohydrolase</fullName>
    </submittedName>
</protein>
<dbReference type="EMBL" id="JAECZO010000079">
    <property type="protein sequence ID" value="KAK7196580.1"/>
    <property type="molecule type" value="Genomic_DNA"/>
</dbReference>
<evidence type="ECO:0000256" key="2">
    <source>
        <dbReference type="ARBA" id="ARBA00022801"/>
    </source>
</evidence>
<keyword evidence="4" id="KW-0067">ATP-binding</keyword>
<feature type="binding site" evidence="4">
    <location>
        <begin position="227"/>
        <end position="231"/>
    </location>
    <ligand>
        <name>ATP</name>
        <dbReference type="ChEBI" id="CHEBI:30616"/>
    </ligand>
</feature>
<dbReference type="InterPro" id="IPR000407">
    <property type="entry name" value="GDA1_CD39_NTPase"/>
</dbReference>
<name>A0AAW0EU38_9TRYP</name>
<dbReference type="GO" id="GO:0016020">
    <property type="term" value="C:membrane"/>
    <property type="evidence" value="ECO:0007669"/>
    <property type="project" value="TreeGrafter"/>
</dbReference>
<evidence type="ECO:0000256" key="5">
    <source>
        <dbReference type="SAM" id="Phobius"/>
    </source>
</evidence>
<dbReference type="Gene3D" id="3.30.420.40">
    <property type="match status" value="1"/>
</dbReference>
<dbReference type="Gene3D" id="3.30.420.150">
    <property type="entry name" value="Exopolyphosphatase. Domain 2"/>
    <property type="match status" value="1"/>
</dbReference>
<reference evidence="6 7" key="1">
    <citation type="journal article" date="2021" name="MBio">
        <title>A New Model Trypanosomatid, Novymonas esmeraldas: Genomic Perception of Its 'Candidatus Pandoraea novymonadis' Endosymbiont.</title>
        <authorList>
            <person name="Zakharova A."/>
            <person name="Saura A."/>
            <person name="Butenko A."/>
            <person name="Podesvova L."/>
            <person name="Warmusova S."/>
            <person name="Kostygov A.Y."/>
            <person name="Nenarokova A."/>
            <person name="Lukes J."/>
            <person name="Opperdoes F.R."/>
            <person name="Yurchenko V."/>
        </authorList>
    </citation>
    <scope>NUCLEOTIDE SEQUENCE [LARGE SCALE GENOMIC DNA]</scope>
    <source>
        <strain evidence="6 7">E262AT.01</strain>
    </source>
</reference>
<keyword evidence="2" id="KW-0378">Hydrolase</keyword>
<evidence type="ECO:0000256" key="4">
    <source>
        <dbReference type="PIRSR" id="PIRSR600407-2"/>
    </source>
</evidence>
<organism evidence="6 7">
    <name type="scientific">Novymonas esmeraldas</name>
    <dbReference type="NCBI Taxonomy" id="1808958"/>
    <lineage>
        <taxon>Eukaryota</taxon>
        <taxon>Discoba</taxon>
        <taxon>Euglenozoa</taxon>
        <taxon>Kinetoplastea</taxon>
        <taxon>Metakinetoplastina</taxon>
        <taxon>Trypanosomatida</taxon>
        <taxon>Trypanosomatidae</taxon>
        <taxon>Novymonas</taxon>
    </lineage>
</organism>
<dbReference type="PROSITE" id="PS01238">
    <property type="entry name" value="GDA1_CD39_NTPASE"/>
    <property type="match status" value="1"/>
</dbReference>
<accession>A0AAW0EU38</accession>
<dbReference type="Proteomes" id="UP001430356">
    <property type="component" value="Unassembled WGS sequence"/>
</dbReference>
<sequence length="451" mass="48921">MDAQHSSAVDDVVVPLKSGPATLNWMRQYTAVRRTPQQVKRLRLISVLIVGALLLFGVLSYLQRPNLVPCDSPYAHIYDVVIDAGSTGSRVHIFKYERSSGGDVVLLHEHFQRVEPGLSSFAANPSGASQSLQVLLKTAAEAVPLSHHECTAIALRATAGLRLLPDASQQAVLNAATRALEASPFASRGASIISGAQEGVYGWLTVNYLLRTLGSADATVATIDMGGASTQVVFETSRASGEWLPFNYAHQLRLPRRTVSMYQHSYLGLGLNEARRTMTAAFAAANSTASFACYPTGHTQRVSDTELHNSDAADFGACAALFRHHVLTRTPCQFAACGARGVPQPRLPSRAHAVYAFSYFYDRLSRVRAEGSPVTVSSYRDVGEEVCRRESTRRTSASTETVCMDLAYLYSFLTYGLGLSDDTVLTVPNRIDGMAVSWSLGSSLSYVLRME</sequence>
<gene>
    <name evidence="6" type="ORF">NESM_000596200</name>
</gene>
<evidence type="ECO:0000313" key="6">
    <source>
        <dbReference type="EMBL" id="KAK7196580.1"/>
    </source>
</evidence>
<dbReference type="PANTHER" id="PTHR11782:SF83">
    <property type="entry name" value="GUANOSINE-DIPHOSPHATASE"/>
    <property type="match status" value="1"/>
</dbReference>
<dbReference type="Pfam" id="PF01150">
    <property type="entry name" value="GDA1_CD39"/>
    <property type="match status" value="1"/>
</dbReference>
<evidence type="ECO:0000256" key="1">
    <source>
        <dbReference type="ARBA" id="ARBA00009283"/>
    </source>
</evidence>
<dbReference type="PANTHER" id="PTHR11782">
    <property type="entry name" value="ADENOSINE/GUANOSINE DIPHOSPHATASE"/>
    <property type="match status" value="1"/>
</dbReference>